<dbReference type="AlphaFoldDB" id="A0A8T0P991"/>
<name>A0A8T0P991_PANVG</name>
<keyword evidence="3" id="KW-1185">Reference proteome</keyword>
<comment type="caution">
    <text evidence="2">The sequence shown here is derived from an EMBL/GenBank/DDBJ whole genome shotgun (WGS) entry which is preliminary data.</text>
</comment>
<organism evidence="2 3">
    <name type="scientific">Panicum virgatum</name>
    <name type="common">Blackwell switchgrass</name>
    <dbReference type="NCBI Taxonomy" id="38727"/>
    <lineage>
        <taxon>Eukaryota</taxon>
        <taxon>Viridiplantae</taxon>
        <taxon>Streptophyta</taxon>
        <taxon>Embryophyta</taxon>
        <taxon>Tracheophyta</taxon>
        <taxon>Spermatophyta</taxon>
        <taxon>Magnoliopsida</taxon>
        <taxon>Liliopsida</taxon>
        <taxon>Poales</taxon>
        <taxon>Poaceae</taxon>
        <taxon>PACMAD clade</taxon>
        <taxon>Panicoideae</taxon>
        <taxon>Panicodae</taxon>
        <taxon>Paniceae</taxon>
        <taxon>Panicinae</taxon>
        <taxon>Panicum</taxon>
        <taxon>Panicum sect. Hiantes</taxon>
    </lineage>
</organism>
<dbReference type="OrthoDB" id="1899413at2759"/>
<evidence type="ECO:0000256" key="1">
    <source>
        <dbReference type="SAM" id="MobiDB-lite"/>
    </source>
</evidence>
<dbReference type="EMBL" id="CM029052">
    <property type="protein sequence ID" value="KAG2555816.1"/>
    <property type="molecule type" value="Genomic_DNA"/>
</dbReference>
<feature type="region of interest" description="Disordered" evidence="1">
    <location>
        <begin position="141"/>
        <end position="195"/>
    </location>
</feature>
<feature type="compositionally biased region" description="Low complexity" evidence="1">
    <location>
        <begin position="49"/>
        <end position="59"/>
    </location>
</feature>
<evidence type="ECO:0000313" key="2">
    <source>
        <dbReference type="EMBL" id="KAG2555816.1"/>
    </source>
</evidence>
<accession>A0A8T0P991</accession>
<sequence>MNTCAGQSPFSCRRTSTCTSSTRLHVAFRFGHLPSPSRLLSWPPPPSSSIPASPASSINPLPPRFVHPGKQENQQHSSIQQTTRSSHQRQGMAYMRVTHRDEEGRKVAENLPVPEMRRPDTARHLERKLEEQGLHRLERHPANAPRGVGIGAPPPKSGRGGKYTWDGPGGLVGDELDPASPAIDTNDPNYEEDEDGAAREAVIGEVEVAKVAGERGGIAPPLLHEQQQ</sequence>
<feature type="region of interest" description="Disordered" evidence="1">
    <location>
        <begin position="34"/>
        <end position="92"/>
    </location>
</feature>
<feature type="compositionally biased region" description="Polar residues" evidence="1">
    <location>
        <begin position="71"/>
        <end position="89"/>
    </location>
</feature>
<evidence type="ECO:0000313" key="3">
    <source>
        <dbReference type="Proteomes" id="UP000823388"/>
    </source>
</evidence>
<reference evidence="2" key="1">
    <citation type="submission" date="2020-05" db="EMBL/GenBank/DDBJ databases">
        <title>WGS assembly of Panicum virgatum.</title>
        <authorList>
            <person name="Lovell J.T."/>
            <person name="Jenkins J."/>
            <person name="Shu S."/>
            <person name="Juenger T.E."/>
            <person name="Schmutz J."/>
        </authorList>
    </citation>
    <scope>NUCLEOTIDE SEQUENCE</scope>
    <source>
        <strain evidence="2">AP13</strain>
    </source>
</reference>
<dbReference type="Proteomes" id="UP000823388">
    <property type="component" value="Chromosome 8N"/>
</dbReference>
<protein>
    <submittedName>
        <fullName evidence="2">Uncharacterized protein</fullName>
    </submittedName>
</protein>
<proteinExistence type="predicted"/>
<gene>
    <name evidence="2" type="ORF">PVAP13_8NG035100</name>
</gene>